<reference evidence="2" key="2">
    <citation type="submission" date="2022-01" db="EMBL/GenBank/DDBJ databases">
        <authorList>
            <person name="Yamashiro T."/>
            <person name="Shiraishi A."/>
            <person name="Satake H."/>
            <person name="Nakayama K."/>
        </authorList>
    </citation>
    <scope>NUCLEOTIDE SEQUENCE</scope>
</reference>
<protein>
    <submittedName>
        <fullName evidence="2">Reverse transcriptase domain-containing protein</fullName>
    </submittedName>
</protein>
<dbReference type="Proteomes" id="UP001151760">
    <property type="component" value="Unassembled WGS sequence"/>
</dbReference>
<dbReference type="EMBL" id="BQNB010019246">
    <property type="protein sequence ID" value="GJT83256.1"/>
    <property type="molecule type" value="Genomic_DNA"/>
</dbReference>
<reference evidence="2" key="1">
    <citation type="journal article" date="2022" name="Int. J. Mol. Sci.">
        <title>Draft Genome of Tanacetum Coccineum: Genomic Comparison of Closely Related Tanacetum-Family Plants.</title>
        <authorList>
            <person name="Yamashiro T."/>
            <person name="Shiraishi A."/>
            <person name="Nakayama K."/>
            <person name="Satake H."/>
        </authorList>
    </citation>
    <scope>NUCLEOTIDE SEQUENCE</scope>
</reference>
<name>A0ABQ5H5Y3_9ASTR</name>
<dbReference type="CDD" id="cd00303">
    <property type="entry name" value="retropepsin_like"/>
    <property type="match status" value="1"/>
</dbReference>
<dbReference type="InterPro" id="IPR021109">
    <property type="entry name" value="Peptidase_aspartic_dom_sf"/>
</dbReference>
<comment type="caution">
    <text evidence="2">The sequence shown here is derived from an EMBL/GenBank/DDBJ whole genome shotgun (WGS) entry which is preliminary data.</text>
</comment>
<gene>
    <name evidence="2" type="ORF">Tco_1057598</name>
</gene>
<dbReference type="GO" id="GO:0003964">
    <property type="term" value="F:RNA-directed DNA polymerase activity"/>
    <property type="evidence" value="ECO:0007669"/>
    <property type="project" value="UniProtKB-KW"/>
</dbReference>
<evidence type="ECO:0000256" key="1">
    <source>
        <dbReference type="SAM" id="MobiDB-lite"/>
    </source>
</evidence>
<keyword evidence="3" id="KW-1185">Reference proteome</keyword>
<feature type="region of interest" description="Disordered" evidence="1">
    <location>
        <begin position="214"/>
        <end position="253"/>
    </location>
</feature>
<dbReference type="PANTHER" id="PTHR33067">
    <property type="entry name" value="RNA-DIRECTED DNA POLYMERASE-RELATED"/>
    <property type="match status" value="1"/>
</dbReference>
<proteinExistence type="predicted"/>
<keyword evidence="2" id="KW-0548">Nucleotidyltransferase</keyword>
<organism evidence="2 3">
    <name type="scientific">Tanacetum coccineum</name>
    <dbReference type="NCBI Taxonomy" id="301880"/>
    <lineage>
        <taxon>Eukaryota</taxon>
        <taxon>Viridiplantae</taxon>
        <taxon>Streptophyta</taxon>
        <taxon>Embryophyta</taxon>
        <taxon>Tracheophyta</taxon>
        <taxon>Spermatophyta</taxon>
        <taxon>Magnoliopsida</taxon>
        <taxon>eudicotyledons</taxon>
        <taxon>Gunneridae</taxon>
        <taxon>Pentapetalae</taxon>
        <taxon>asterids</taxon>
        <taxon>campanulids</taxon>
        <taxon>Asterales</taxon>
        <taxon>Asteraceae</taxon>
        <taxon>Asteroideae</taxon>
        <taxon>Anthemideae</taxon>
        <taxon>Anthemidinae</taxon>
        <taxon>Tanacetum</taxon>
    </lineage>
</organism>
<dbReference type="Gene3D" id="2.40.70.10">
    <property type="entry name" value="Acid Proteases"/>
    <property type="match status" value="1"/>
</dbReference>
<sequence>MGVNIARTRFESVSKHSNDSLLARGNTLRSDEDRLKLDELMTLWVESSGDEESLGEDASKQGRIDAIDADEEITLVSVHDVNVSAGEEVFVAEQEVADITLAQALVEMKSTKLKKKGVVRQELDGGRGGQRKREQDRADTEITMKQNVEDGKEIAVLKQSTRPVEDLDLILWGDLKTMFEPHVEDKVWRNQQEYKVLDWKLYDSCGLRPTTSEVVSDARHSCSHMATSPSDDEDEEPTPQLKTQNPKPVKETPLSKPYKLKISVRLADRSFQYPVGIAENMFIEVGKFTFPVDFVILEMEEDSKVPLILGRPFLYTADAVIQVKQRQLNLGVGTERIIFNIDSAMKHSYSNDDTCFSIDVIDEILEEDFDVLLDEGSKILHFIEGSLLEEEIFAEFDEFMAMTADENSDSESDTEDASFEKITINTNYKIKA</sequence>
<accession>A0ABQ5H5Y3</accession>
<evidence type="ECO:0000313" key="2">
    <source>
        <dbReference type="EMBL" id="GJT83256.1"/>
    </source>
</evidence>
<keyword evidence="2" id="KW-0808">Transferase</keyword>
<keyword evidence="2" id="KW-0695">RNA-directed DNA polymerase</keyword>
<evidence type="ECO:0000313" key="3">
    <source>
        <dbReference type="Proteomes" id="UP001151760"/>
    </source>
</evidence>
<dbReference type="PANTHER" id="PTHR33067:SF35">
    <property type="entry name" value="ASPARTIC PEPTIDASE DDI1-TYPE DOMAIN-CONTAINING PROTEIN"/>
    <property type="match status" value="1"/>
</dbReference>